<gene>
    <name evidence="1" type="ORF">HJG60_011823</name>
</gene>
<sequence length="130" mass="14429">MILCPLVGGVGSYKSKSNTSPSRESSTQCSHHLPLLQPLTLTFSPEWPRQKSCQHPTLDLPSFWVSTFPAFVLAHRLCGFTLIPPFSAPPPTRAFCGRQMGCLQWKRLWALRRFGWAAPSPSPTTPPLPT</sequence>
<protein>
    <submittedName>
        <fullName evidence="1">Uncharacterized protein</fullName>
    </submittedName>
</protein>
<organism evidence="1 2">
    <name type="scientific">Phyllostomus discolor</name>
    <name type="common">pale spear-nosed bat</name>
    <dbReference type="NCBI Taxonomy" id="89673"/>
    <lineage>
        <taxon>Eukaryota</taxon>
        <taxon>Metazoa</taxon>
        <taxon>Chordata</taxon>
        <taxon>Craniata</taxon>
        <taxon>Vertebrata</taxon>
        <taxon>Euteleostomi</taxon>
        <taxon>Mammalia</taxon>
        <taxon>Eutheria</taxon>
        <taxon>Laurasiatheria</taxon>
        <taxon>Chiroptera</taxon>
        <taxon>Yangochiroptera</taxon>
        <taxon>Phyllostomidae</taxon>
        <taxon>Phyllostominae</taxon>
        <taxon>Phyllostomus</taxon>
    </lineage>
</organism>
<dbReference type="EMBL" id="JABVXQ010000008">
    <property type="protein sequence ID" value="KAF6094721.1"/>
    <property type="molecule type" value="Genomic_DNA"/>
</dbReference>
<comment type="caution">
    <text evidence="1">The sequence shown here is derived from an EMBL/GenBank/DDBJ whole genome shotgun (WGS) entry which is preliminary data.</text>
</comment>
<proteinExistence type="predicted"/>
<reference evidence="1 2" key="1">
    <citation type="journal article" date="2020" name="Nature">
        <title>Six reference-quality genomes reveal evolution of bat adaptations.</title>
        <authorList>
            <person name="Jebb D."/>
            <person name="Huang Z."/>
            <person name="Pippel M."/>
            <person name="Hughes G.M."/>
            <person name="Lavrichenko K."/>
            <person name="Devanna P."/>
            <person name="Winkler S."/>
            <person name="Jermiin L.S."/>
            <person name="Skirmuntt E.C."/>
            <person name="Katzourakis A."/>
            <person name="Burkitt-Gray L."/>
            <person name="Ray D.A."/>
            <person name="Sullivan K.A.M."/>
            <person name="Roscito J.G."/>
            <person name="Kirilenko B.M."/>
            <person name="Davalos L.M."/>
            <person name="Corthals A.P."/>
            <person name="Power M.L."/>
            <person name="Jones G."/>
            <person name="Ransome R.D."/>
            <person name="Dechmann D.K.N."/>
            <person name="Locatelli A.G."/>
            <person name="Puechmaille S.J."/>
            <person name="Fedrigo O."/>
            <person name="Jarvis E.D."/>
            <person name="Hiller M."/>
            <person name="Vernes S.C."/>
            <person name="Myers E.W."/>
            <person name="Teeling E.C."/>
        </authorList>
    </citation>
    <scope>NUCLEOTIDE SEQUENCE [LARGE SCALE GENOMIC DNA]</scope>
    <source>
        <strain evidence="1">Bat1K_MPI-CBG_1</strain>
    </source>
</reference>
<evidence type="ECO:0000313" key="2">
    <source>
        <dbReference type="Proteomes" id="UP000664940"/>
    </source>
</evidence>
<evidence type="ECO:0000313" key="1">
    <source>
        <dbReference type="EMBL" id="KAF6094721.1"/>
    </source>
</evidence>
<dbReference type="AlphaFoldDB" id="A0A834DVZ0"/>
<accession>A0A834DVZ0</accession>
<dbReference type="Proteomes" id="UP000664940">
    <property type="component" value="Unassembled WGS sequence"/>
</dbReference>
<name>A0A834DVZ0_9CHIR</name>